<dbReference type="AlphaFoldDB" id="A0A845I1N8"/>
<dbReference type="Pfam" id="PF18143">
    <property type="entry name" value="HAD_SAK_2"/>
    <property type="match status" value="1"/>
</dbReference>
<proteinExistence type="predicted"/>
<comment type="caution">
    <text evidence="1">The sequence shown here is derived from an EMBL/GenBank/DDBJ whole genome shotgun (WGS) entry which is preliminary data.</text>
</comment>
<sequence>MLNSLNHQQPVVFLDIDDVLCVHRTFNTREVSAALAGDSTVEANQVWQQIFHSTAVESLRQLHQEFEPAYVISSSWTQDLTQAQLCEVFRHTGLSFLADALHEHWCTPRDDDSYRLVEIDAWLDTHALLSPVPFLVIDDLVSGQSLRDSHLEENTVLCEAGAGFLLVQLRHAREVLKKQLAIS</sequence>
<protein>
    <recommendedName>
        <fullName evidence="3">HAD family hydrolase</fullName>
    </recommendedName>
</protein>
<name>A0A845I1N8_9BURK</name>
<evidence type="ECO:0000313" key="2">
    <source>
        <dbReference type="Proteomes" id="UP000444316"/>
    </source>
</evidence>
<reference evidence="1" key="1">
    <citation type="submission" date="2019-12" db="EMBL/GenBank/DDBJ databases">
        <title>Novel species isolated from a subtropical stream in China.</title>
        <authorList>
            <person name="Lu H."/>
        </authorList>
    </citation>
    <scope>NUCLEOTIDE SEQUENCE [LARGE SCALE GENOMIC DNA]</scope>
    <source>
        <strain evidence="1">FT93W</strain>
    </source>
</reference>
<dbReference type="EMBL" id="WWCL01000002">
    <property type="protein sequence ID" value="MYN45997.1"/>
    <property type="molecule type" value="Genomic_DNA"/>
</dbReference>
<evidence type="ECO:0000313" key="1">
    <source>
        <dbReference type="EMBL" id="MYN45997.1"/>
    </source>
</evidence>
<organism evidence="1 2">
    <name type="scientific">Duganella fentianensis</name>
    <dbReference type="NCBI Taxonomy" id="2692177"/>
    <lineage>
        <taxon>Bacteria</taxon>
        <taxon>Pseudomonadati</taxon>
        <taxon>Pseudomonadota</taxon>
        <taxon>Betaproteobacteria</taxon>
        <taxon>Burkholderiales</taxon>
        <taxon>Oxalobacteraceae</taxon>
        <taxon>Telluria group</taxon>
        <taxon>Duganella</taxon>
    </lineage>
</organism>
<gene>
    <name evidence="1" type="ORF">GTP23_13155</name>
</gene>
<dbReference type="RefSeq" id="WP_161035527.1">
    <property type="nucleotide sequence ID" value="NZ_WWCL01000002.1"/>
</dbReference>
<evidence type="ECO:0008006" key="3">
    <source>
        <dbReference type="Google" id="ProtNLM"/>
    </source>
</evidence>
<accession>A0A845I1N8</accession>
<dbReference type="Proteomes" id="UP000444316">
    <property type="component" value="Unassembled WGS sequence"/>
</dbReference>
<keyword evidence="2" id="KW-1185">Reference proteome</keyword>